<dbReference type="STRING" id="62062.ENSHHUP00000068803"/>
<proteinExistence type="inferred from homology"/>
<dbReference type="GO" id="GO:0007411">
    <property type="term" value="P:axon guidance"/>
    <property type="evidence" value="ECO:0007669"/>
    <property type="project" value="TreeGrafter"/>
</dbReference>
<dbReference type="SUPFAM" id="SSF47954">
    <property type="entry name" value="Cyclin-like"/>
    <property type="match status" value="1"/>
</dbReference>
<organism evidence="2 3">
    <name type="scientific">Hucho hucho</name>
    <name type="common">huchen</name>
    <dbReference type="NCBI Taxonomy" id="62062"/>
    <lineage>
        <taxon>Eukaryota</taxon>
        <taxon>Metazoa</taxon>
        <taxon>Chordata</taxon>
        <taxon>Craniata</taxon>
        <taxon>Vertebrata</taxon>
        <taxon>Euteleostomi</taxon>
        <taxon>Actinopterygii</taxon>
        <taxon>Neopterygii</taxon>
        <taxon>Teleostei</taxon>
        <taxon>Protacanthopterygii</taxon>
        <taxon>Salmoniformes</taxon>
        <taxon>Salmonidae</taxon>
        <taxon>Salmoninae</taxon>
        <taxon>Hucho</taxon>
    </lineage>
</organism>
<dbReference type="Ensembl" id="ENSHHUT00000071110.1">
    <property type="protein sequence ID" value="ENSHHUP00000068803.1"/>
    <property type="gene ID" value="ENSHHUG00000040540.1"/>
</dbReference>
<dbReference type="AlphaFoldDB" id="A0A4W5Q306"/>
<keyword evidence="3" id="KW-1185">Reference proteome</keyword>
<dbReference type="PANTHER" id="PTHR23401:SF3">
    <property type="entry name" value="CYCLIN-DEPENDENT KINASE 5 ACTIVATOR 2"/>
    <property type="match status" value="1"/>
</dbReference>
<protein>
    <submittedName>
        <fullName evidence="2">Uncharacterized protein</fullName>
    </submittedName>
</protein>
<accession>A0A4W5Q306</accession>
<dbReference type="GO" id="GO:0061575">
    <property type="term" value="F:cyclin-dependent protein serine/threonine kinase activator activity"/>
    <property type="evidence" value="ECO:0007669"/>
    <property type="project" value="InterPro"/>
</dbReference>
<dbReference type="PANTHER" id="PTHR23401">
    <property type="entry name" value="CYCLIN DEPENDANT KINASE-5 ACTIVATOR"/>
    <property type="match status" value="1"/>
</dbReference>
<dbReference type="GO" id="GO:0007420">
    <property type="term" value="P:brain development"/>
    <property type="evidence" value="ECO:0007669"/>
    <property type="project" value="TreeGrafter"/>
</dbReference>
<dbReference type="InterPro" id="IPR004944">
    <property type="entry name" value="CDK5_activator"/>
</dbReference>
<sequence>MGCEISYPLKPFMIMANEDNFWDSSLSIINNTSAKMLQLNADPYFFTEVFQELKNEGKWLLKAKTKGGCLVGVDGWTYNANV</sequence>
<comment type="similarity">
    <text evidence="1">Belongs to the cyclin-dependent kinase 5 activator family.</text>
</comment>
<dbReference type="GeneTree" id="ENSGT00390000008812"/>
<dbReference type="GO" id="GO:0030426">
    <property type="term" value="C:growth cone"/>
    <property type="evidence" value="ECO:0007669"/>
    <property type="project" value="TreeGrafter"/>
</dbReference>
<evidence type="ECO:0000313" key="3">
    <source>
        <dbReference type="Proteomes" id="UP000314982"/>
    </source>
</evidence>
<dbReference type="GO" id="GO:0016533">
    <property type="term" value="C:protein kinase 5 complex"/>
    <property type="evidence" value="ECO:0007669"/>
    <property type="project" value="InterPro"/>
</dbReference>
<reference evidence="2" key="3">
    <citation type="submission" date="2025-09" db="UniProtKB">
        <authorList>
            <consortium name="Ensembl"/>
        </authorList>
    </citation>
    <scope>IDENTIFICATION</scope>
</reference>
<reference evidence="2" key="2">
    <citation type="submission" date="2025-08" db="UniProtKB">
        <authorList>
            <consortium name="Ensembl"/>
        </authorList>
    </citation>
    <scope>IDENTIFICATION</scope>
</reference>
<dbReference type="Pfam" id="PF03261">
    <property type="entry name" value="CDK5_activator"/>
    <property type="match status" value="1"/>
</dbReference>
<evidence type="ECO:0000256" key="1">
    <source>
        <dbReference type="ARBA" id="ARBA00010175"/>
    </source>
</evidence>
<name>A0A4W5Q306_9TELE</name>
<dbReference type="InterPro" id="IPR036915">
    <property type="entry name" value="Cyclin-like_sf"/>
</dbReference>
<dbReference type="GO" id="GO:0005737">
    <property type="term" value="C:cytoplasm"/>
    <property type="evidence" value="ECO:0007669"/>
    <property type="project" value="TreeGrafter"/>
</dbReference>
<reference evidence="3" key="1">
    <citation type="submission" date="2018-06" db="EMBL/GenBank/DDBJ databases">
        <title>Genome assembly of Danube salmon.</title>
        <authorList>
            <person name="Macqueen D.J."/>
            <person name="Gundappa M.K."/>
        </authorList>
    </citation>
    <scope>NUCLEOTIDE SEQUENCE [LARGE SCALE GENOMIC DNA]</scope>
</reference>
<evidence type="ECO:0000313" key="2">
    <source>
        <dbReference type="Ensembl" id="ENSHHUP00000068803.1"/>
    </source>
</evidence>
<dbReference type="Gene3D" id="1.10.472.10">
    <property type="entry name" value="Cyclin-like"/>
    <property type="match status" value="1"/>
</dbReference>
<dbReference type="Proteomes" id="UP000314982">
    <property type="component" value="Unassembled WGS sequence"/>
</dbReference>
<dbReference type="GO" id="GO:0019901">
    <property type="term" value="F:protein kinase binding"/>
    <property type="evidence" value="ECO:0007669"/>
    <property type="project" value="TreeGrafter"/>
</dbReference>